<accession>A0A2G5P5J2</accession>
<feature type="region of interest" description="Disordered" evidence="1">
    <location>
        <begin position="284"/>
        <end position="305"/>
    </location>
</feature>
<proteinExistence type="predicted"/>
<dbReference type="EMBL" id="PDCN02000026">
    <property type="protein sequence ID" value="PIB73639.1"/>
    <property type="molecule type" value="Genomic_DNA"/>
</dbReference>
<evidence type="ECO:0000313" key="3">
    <source>
        <dbReference type="EMBL" id="PIB73639.1"/>
    </source>
</evidence>
<keyword evidence="2" id="KW-0472">Membrane</keyword>
<reference evidence="3 4" key="1">
    <citation type="journal article" date="2017" name="Infect. Genet. Evol.">
        <title>The new phylogeny of the genus Mycobacterium: The old and the news.</title>
        <authorList>
            <person name="Tortoli E."/>
            <person name="Fedrizzi T."/>
            <person name="Meehan C.J."/>
            <person name="Trovato A."/>
            <person name="Grottola A."/>
            <person name="Giacobazzi E."/>
            <person name="Serpini G.F."/>
            <person name="Tagliazucchi S."/>
            <person name="Fabio A."/>
            <person name="Bettua C."/>
            <person name="Bertorelli R."/>
            <person name="Frascaro F."/>
            <person name="De Sanctis V."/>
            <person name="Pecorari M."/>
            <person name="Jousson O."/>
            <person name="Segata N."/>
            <person name="Cirillo D.M."/>
        </authorList>
    </citation>
    <scope>NUCLEOTIDE SEQUENCE [LARGE SCALE GENOMIC DNA]</scope>
    <source>
        <strain evidence="3 4">CIP1034565</strain>
    </source>
</reference>
<evidence type="ECO:0000256" key="2">
    <source>
        <dbReference type="SAM" id="Phobius"/>
    </source>
</evidence>
<comment type="caution">
    <text evidence="3">The sequence shown here is derived from an EMBL/GenBank/DDBJ whole genome shotgun (WGS) entry which is preliminary data.</text>
</comment>
<evidence type="ECO:0000313" key="4">
    <source>
        <dbReference type="Proteomes" id="UP000230551"/>
    </source>
</evidence>
<feature type="transmembrane region" description="Helical" evidence="2">
    <location>
        <begin position="108"/>
        <end position="126"/>
    </location>
</feature>
<keyword evidence="4" id="KW-1185">Reference proteome</keyword>
<dbReference type="Proteomes" id="UP000230551">
    <property type="component" value="Unassembled WGS sequence"/>
</dbReference>
<feature type="transmembrane region" description="Helical" evidence="2">
    <location>
        <begin position="177"/>
        <end position="197"/>
    </location>
</feature>
<keyword evidence="2" id="KW-1133">Transmembrane helix</keyword>
<evidence type="ECO:0000256" key="1">
    <source>
        <dbReference type="SAM" id="MobiDB-lite"/>
    </source>
</evidence>
<dbReference type="Pfam" id="PF05675">
    <property type="entry name" value="DUF817"/>
    <property type="match status" value="1"/>
</dbReference>
<organism evidence="3 4">
    <name type="scientific">Mycolicibacterium brumae</name>
    <dbReference type="NCBI Taxonomy" id="85968"/>
    <lineage>
        <taxon>Bacteria</taxon>
        <taxon>Bacillati</taxon>
        <taxon>Actinomycetota</taxon>
        <taxon>Actinomycetes</taxon>
        <taxon>Mycobacteriales</taxon>
        <taxon>Mycobacteriaceae</taxon>
        <taxon>Mycolicibacterium</taxon>
    </lineage>
</organism>
<feature type="transmembrane region" description="Helical" evidence="2">
    <location>
        <begin position="57"/>
        <end position="76"/>
    </location>
</feature>
<feature type="region of interest" description="Disordered" evidence="1">
    <location>
        <begin position="1"/>
        <end position="22"/>
    </location>
</feature>
<protein>
    <submittedName>
        <fullName evidence="3">DUF817 domain-containing protein</fullName>
    </submittedName>
</protein>
<dbReference type="AlphaFoldDB" id="A0A2G5P5J2"/>
<dbReference type="InterPro" id="IPR008535">
    <property type="entry name" value="DUF817"/>
</dbReference>
<feature type="transmembrane region" description="Helical" evidence="2">
    <location>
        <begin position="82"/>
        <end position="101"/>
    </location>
</feature>
<gene>
    <name evidence="3" type="ORF">CQY22_015975</name>
</gene>
<feature type="region of interest" description="Disordered" evidence="1">
    <location>
        <begin position="316"/>
        <end position="335"/>
    </location>
</feature>
<sequence>MVTAESPIAAPRTHTSTRAGLAPTGLGPAKTGGRRAVAHLGHVAAQLWRFGMIQLQCCGFAIAVIGGLAASTLLRGYWDAPILRYDALLLYLILVQALFLLTRLETPGELLVICVFHLAGLGLEWFKVAVGSWHYPEPGVATLGGVPLYAGFMYAAVGSYICQAFRRFDLQISDYRLGLVGMLAVLAYLNFFSHQVIVDLRDAIMAGFLLACARMRTGVHHRRTPVLNATAAVARSDRPVLVDRGETRDVIRRLGAPRAGGRLAAGPPGQVRFVDAAGEPELCAGHRPVSTPAPRTRRGLAKPEADRAAVGAVGAAWHHRRCEPKRPRSASGARG</sequence>
<keyword evidence="2" id="KW-0812">Transmembrane</keyword>
<name>A0A2G5P5J2_9MYCO</name>
<feature type="transmembrane region" description="Helical" evidence="2">
    <location>
        <begin position="146"/>
        <end position="165"/>
    </location>
</feature>